<reference evidence="9 10" key="1">
    <citation type="submission" date="2016-11" db="EMBL/GenBank/DDBJ databases">
        <title>Trade-off between light-utilization and light-protection in marine flavobacteria.</title>
        <authorList>
            <person name="Kumagai Y."/>
        </authorList>
    </citation>
    <scope>NUCLEOTIDE SEQUENCE [LARGE SCALE GENOMIC DNA]</scope>
    <source>
        <strain evidence="9 10">ATCC 700397</strain>
    </source>
</reference>
<dbReference type="NCBIfam" id="TIGR04183">
    <property type="entry name" value="Por_Secre_tail"/>
    <property type="match status" value="1"/>
</dbReference>
<dbReference type="Gene3D" id="3.20.20.80">
    <property type="entry name" value="Glycosidases"/>
    <property type="match status" value="1"/>
</dbReference>
<evidence type="ECO:0000256" key="6">
    <source>
        <dbReference type="ARBA" id="ARBA00023295"/>
    </source>
</evidence>
<proteinExistence type="inferred from homology"/>
<keyword evidence="6 7" id="KW-0326">Glycosidase</keyword>
<dbReference type="GO" id="GO:0015926">
    <property type="term" value="F:glucosidase activity"/>
    <property type="evidence" value="ECO:0007669"/>
    <property type="project" value="InterPro"/>
</dbReference>
<comment type="catalytic activity">
    <reaction evidence="1 7">
        <text>The enzyme specifically hydrolyzes (1-&gt;4)-beta-D-galactosidic linkages in type I arabinogalactans.</text>
        <dbReference type="EC" id="3.2.1.89"/>
    </reaction>
</comment>
<comment type="caution">
    <text evidence="9">The sequence shown here is derived from an EMBL/GenBank/DDBJ whole genome shotgun (WGS) entry which is preliminary data.</text>
</comment>
<dbReference type="PANTHER" id="PTHR34983">
    <property type="entry name" value="ARABINOGALACTAN ENDO-BETA-1,4-GALACTANASE A"/>
    <property type="match status" value="1"/>
</dbReference>
<keyword evidence="10" id="KW-1185">Reference proteome</keyword>
<evidence type="ECO:0000256" key="4">
    <source>
        <dbReference type="ARBA" id="ARBA00022729"/>
    </source>
</evidence>
<dbReference type="InterPro" id="IPR026444">
    <property type="entry name" value="Secre_tail"/>
</dbReference>
<evidence type="ECO:0000313" key="9">
    <source>
        <dbReference type="EMBL" id="PQB03386.1"/>
    </source>
</evidence>
<keyword evidence="5 7" id="KW-0378">Hydrolase</keyword>
<dbReference type="OrthoDB" id="9768786at2"/>
<keyword evidence="4" id="KW-0732">Signal</keyword>
<dbReference type="Proteomes" id="UP000239522">
    <property type="component" value="Unassembled WGS sequence"/>
</dbReference>
<accession>A0A2S7KL86</accession>
<protein>
    <recommendedName>
        <fullName evidence="3 7">Arabinogalactan endo-beta-1,4-galactanase</fullName>
        <ecNumber evidence="3 7">3.2.1.89</ecNumber>
    </recommendedName>
</protein>
<evidence type="ECO:0000256" key="1">
    <source>
        <dbReference type="ARBA" id="ARBA00001695"/>
    </source>
</evidence>
<dbReference type="SUPFAM" id="SSF51445">
    <property type="entry name" value="(Trans)glycosidases"/>
    <property type="match status" value="1"/>
</dbReference>
<evidence type="ECO:0000313" key="10">
    <source>
        <dbReference type="Proteomes" id="UP000239522"/>
    </source>
</evidence>
<dbReference type="InterPro" id="IPR011683">
    <property type="entry name" value="Glyco_hydro_53"/>
</dbReference>
<evidence type="ECO:0000256" key="2">
    <source>
        <dbReference type="ARBA" id="ARBA00010687"/>
    </source>
</evidence>
<sequence>MIPNFVFSQAIEIVSFDENPLEVSPVTGSTLMINYTYSSETGAKGNHIFIGLEILDSNNDYYASVSGVTLQNQTSGENKAGNVQLFVGSSNQLSENLPTGYYYQARAILYKSGSWSENASAGYWNTPALIPQDTSNYQFSTNKISKGADISWMTEMESKGYTCKDNAGNTKELFPLLKEYQLDAVRLRVWVNPENSQANGWCDIDDLVKKAELANALNMDIMICIHYSDWWADPGNQKKPAAWTSFTVGQLETAVADHTTEILTALSAKGITPKWVQIGNETSNGMLWDSGKASTSGFTNYAKFINADSNAVKIFNNTIQTILHLSEGNNNSLFRWNIDGLINNGLNFNNIDVIGMSLYPDTESWKTMVDDASADVLDLKSRYIKEVMIVEVGFSVNQPSISHQFLVYMIEKAREAGALGVFYWEPIAHGDFTSYLKGAWDEDGSPSIAMGAFIDAATLDLGSFEIEKNQLFNVNPNPNPSTSVITIKAFKNSLTSVKIFDILGKEIKSINAEGIFKSIDVSNLKKGIYTLKINNIESIKFLKN</sequence>
<comment type="similarity">
    <text evidence="2 7">Belongs to the glycosyl hydrolase 53 family.</text>
</comment>
<organism evidence="9 10">
    <name type="scientific">Polaribacter filamentus</name>
    <dbReference type="NCBI Taxonomy" id="53483"/>
    <lineage>
        <taxon>Bacteria</taxon>
        <taxon>Pseudomonadati</taxon>
        <taxon>Bacteroidota</taxon>
        <taxon>Flavobacteriia</taxon>
        <taxon>Flavobacteriales</taxon>
        <taxon>Flavobacteriaceae</taxon>
    </lineage>
</organism>
<dbReference type="RefSeq" id="WP_104811301.1">
    <property type="nucleotide sequence ID" value="NZ_MQUA01000014.1"/>
</dbReference>
<dbReference type="GO" id="GO:0045490">
    <property type="term" value="P:pectin catabolic process"/>
    <property type="evidence" value="ECO:0007669"/>
    <property type="project" value="TreeGrafter"/>
</dbReference>
<dbReference type="EC" id="3.2.1.89" evidence="3 7"/>
<name>A0A2S7KL86_9FLAO</name>
<evidence type="ECO:0000256" key="7">
    <source>
        <dbReference type="RuleBase" id="RU361192"/>
    </source>
</evidence>
<dbReference type="Pfam" id="PF07745">
    <property type="entry name" value="Glyco_hydro_53"/>
    <property type="match status" value="1"/>
</dbReference>
<dbReference type="InterPro" id="IPR017853">
    <property type="entry name" value="GH"/>
</dbReference>
<evidence type="ECO:0000256" key="3">
    <source>
        <dbReference type="ARBA" id="ARBA00012556"/>
    </source>
</evidence>
<dbReference type="EMBL" id="MQUA01000014">
    <property type="protein sequence ID" value="PQB03386.1"/>
    <property type="molecule type" value="Genomic_DNA"/>
</dbReference>
<dbReference type="Pfam" id="PF18962">
    <property type="entry name" value="Por_Secre_tail"/>
    <property type="match status" value="1"/>
</dbReference>
<evidence type="ECO:0000259" key="8">
    <source>
        <dbReference type="Pfam" id="PF18962"/>
    </source>
</evidence>
<dbReference type="PANTHER" id="PTHR34983:SF1">
    <property type="entry name" value="ARABINOGALACTAN ENDO-BETA-1,4-GALACTANASE A"/>
    <property type="match status" value="1"/>
</dbReference>
<gene>
    <name evidence="9" type="ORF">BST83_19070</name>
</gene>
<dbReference type="AlphaFoldDB" id="A0A2S7KL86"/>
<evidence type="ECO:0000256" key="5">
    <source>
        <dbReference type="ARBA" id="ARBA00022801"/>
    </source>
</evidence>
<dbReference type="GO" id="GO:0031218">
    <property type="term" value="F:arabinogalactan endo-1,4-beta-galactosidase activity"/>
    <property type="evidence" value="ECO:0007669"/>
    <property type="project" value="UniProtKB-EC"/>
</dbReference>
<feature type="domain" description="Secretion system C-terminal sorting" evidence="8">
    <location>
        <begin position="478"/>
        <end position="537"/>
    </location>
</feature>